<gene>
    <name evidence="3" type="ORF">ACFS6H_13310</name>
</gene>
<proteinExistence type="predicted"/>
<evidence type="ECO:0000256" key="2">
    <source>
        <dbReference type="SAM" id="SignalP"/>
    </source>
</evidence>
<evidence type="ECO:0000256" key="1">
    <source>
        <dbReference type="SAM" id="Coils"/>
    </source>
</evidence>
<dbReference type="Proteomes" id="UP001597511">
    <property type="component" value="Unassembled WGS sequence"/>
</dbReference>
<reference evidence="4" key="1">
    <citation type="journal article" date="2019" name="Int. J. Syst. Evol. Microbiol.">
        <title>The Global Catalogue of Microorganisms (GCM) 10K type strain sequencing project: providing services to taxonomists for standard genome sequencing and annotation.</title>
        <authorList>
            <consortium name="The Broad Institute Genomics Platform"/>
            <consortium name="The Broad Institute Genome Sequencing Center for Infectious Disease"/>
            <person name="Wu L."/>
            <person name="Ma J."/>
        </authorList>
    </citation>
    <scope>NUCLEOTIDE SEQUENCE [LARGE SCALE GENOMIC DNA]</scope>
    <source>
        <strain evidence="4">KCTC 23299</strain>
    </source>
</reference>
<organism evidence="3 4">
    <name type="scientific">Terrimonas rubra</name>
    <dbReference type="NCBI Taxonomy" id="1035890"/>
    <lineage>
        <taxon>Bacteria</taxon>
        <taxon>Pseudomonadati</taxon>
        <taxon>Bacteroidota</taxon>
        <taxon>Chitinophagia</taxon>
        <taxon>Chitinophagales</taxon>
        <taxon>Chitinophagaceae</taxon>
        <taxon>Terrimonas</taxon>
    </lineage>
</organism>
<dbReference type="RefSeq" id="WP_386099546.1">
    <property type="nucleotide sequence ID" value="NZ_JBHUOZ010000003.1"/>
</dbReference>
<keyword evidence="2" id="KW-0732">Signal</keyword>
<keyword evidence="4" id="KW-1185">Reference proteome</keyword>
<feature type="signal peptide" evidence="2">
    <location>
        <begin position="1"/>
        <end position="24"/>
    </location>
</feature>
<evidence type="ECO:0000313" key="4">
    <source>
        <dbReference type="Proteomes" id="UP001597511"/>
    </source>
</evidence>
<feature type="coiled-coil region" evidence="1">
    <location>
        <begin position="169"/>
        <end position="196"/>
    </location>
</feature>
<name>A0ABW6A704_9BACT</name>
<sequence length="770" mass="88600">MSTTFSKIFVFVLLHICCAQVILAQTEQQDDRLNWLLDSTQVTGNGCFGWLTTAAGAIPRYYPAIARQTDVKIPLLSIHGDVSYDFQYRSFVDTPYYQKDFSQHSIQANLNIVYRNQYPMRVVIRQRFNNSPYFRDMFDINAQFNERMMTNRAKQLLLQQADNWMHQRLSGLYAKADSLKQEYEQYKKSVTALTTELSSEAKFSALVKAKEQFVEREMKQLADEKKQQGLEVPDTEVLKQQVMSRYDSVLRKGFAQWSLDSINNPGLAKLQGKQKDLEKKQQDLRSKEQDIRKAERQITDSIASLKKQVNQLRDGNMLREFVNENKNLEKELPKGWRLLTSIKNIGIGRSWVDYSELTIKNISLTGAHVELNPGKLYIAAGAGRVNARFRDFVLNNQREQPRQNVHFIRVGLGDKEKNNLILTYYSGKRSLLNFITDSVRPVTSAAQNIMGISLENHIRIDRNNELTLEIARSSFSPSAANAGKDEGWQQVFNVNNRSNEAYSVKLNSYWPQTQTTVSGFYRKMGEHFQSFNLQPLNTEQESYAVKLKQYLWRQRVQVEAGIRKNDFSSPYANPGLQSKTIFKSVMASVRIPKYPVITVGFYPSSQLTMLDNNVLVENQYNTLTGILSYAFRLQKAAMTSNLSYLKFYNTAADTSFIYYNATNWSLNHSIFWQKLQLQSGLSYASQSGLKVTTLEQSAGYQLKNWLYVQGGLKYNHVNTAKTLWGGTGGLTINIPKLGRVQFQYERSYLPGLDRNLLPMDMGRFNFYRLF</sequence>
<accession>A0ABW6A704</accession>
<comment type="caution">
    <text evidence="3">The sequence shown here is derived from an EMBL/GenBank/DDBJ whole genome shotgun (WGS) entry which is preliminary data.</text>
</comment>
<keyword evidence="1" id="KW-0175">Coiled coil</keyword>
<dbReference type="EMBL" id="JBHUOZ010000003">
    <property type="protein sequence ID" value="MFD2920696.1"/>
    <property type="molecule type" value="Genomic_DNA"/>
</dbReference>
<feature type="chain" id="PRO_5047109555" evidence="2">
    <location>
        <begin position="25"/>
        <end position="770"/>
    </location>
</feature>
<feature type="coiled-coil region" evidence="1">
    <location>
        <begin position="267"/>
        <end position="304"/>
    </location>
</feature>
<evidence type="ECO:0000313" key="3">
    <source>
        <dbReference type="EMBL" id="MFD2920696.1"/>
    </source>
</evidence>
<protein>
    <submittedName>
        <fullName evidence="3">Uncharacterized protein</fullName>
    </submittedName>
</protein>